<dbReference type="InterPro" id="IPR043129">
    <property type="entry name" value="ATPase_NBD"/>
</dbReference>
<dbReference type="AlphaFoldDB" id="A0A9D2J2J4"/>
<comment type="similarity">
    <text evidence="1">Belongs to the ROK (NagC/XylR) family.</text>
</comment>
<gene>
    <name evidence="2" type="ORF">H9815_02440</name>
</gene>
<accession>A0A9D2J2J4</accession>
<dbReference type="Gene3D" id="3.30.420.40">
    <property type="match status" value="2"/>
</dbReference>
<protein>
    <submittedName>
        <fullName evidence="2">ROK family protein</fullName>
    </submittedName>
</protein>
<reference evidence="2" key="1">
    <citation type="journal article" date="2021" name="PeerJ">
        <title>Extensive microbial diversity within the chicken gut microbiome revealed by metagenomics and culture.</title>
        <authorList>
            <person name="Gilroy R."/>
            <person name="Ravi A."/>
            <person name="Getino M."/>
            <person name="Pursley I."/>
            <person name="Horton D.L."/>
            <person name="Alikhan N.F."/>
            <person name="Baker D."/>
            <person name="Gharbi K."/>
            <person name="Hall N."/>
            <person name="Watson M."/>
            <person name="Adriaenssens E.M."/>
            <person name="Foster-Nyarko E."/>
            <person name="Jarju S."/>
            <person name="Secka A."/>
            <person name="Antonio M."/>
            <person name="Oren A."/>
            <person name="Chaudhuri R.R."/>
            <person name="La Ragione R."/>
            <person name="Hildebrand F."/>
            <person name="Pallen M.J."/>
        </authorList>
    </citation>
    <scope>NUCLEOTIDE SEQUENCE</scope>
    <source>
        <strain evidence="2">ChiGjej4B4-7305</strain>
    </source>
</reference>
<reference evidence="2" key="2">
    <citation type="submission" date="2021-04" db="EMBL/GenBank/DDBJ databases">
        <authorList>
            <person name="Gilroy R."/>
        </authorList>
    </citation>
    <scope>NUCLEOTIDE SEQUENCE</scope>
    <source>
        <strain evidence="2">ChiGjej4B4-7305</strain>
    </source>
</reference>
<name>A0A9D2J2J4_9MICO</name>
<dbReference type="SUPFAM" id="SSF53067">
    <property type="entry name" value="Actin-like ATPase domain"/>
    <property type="match status" value="1"/>
</dbReference>
<organism evidence="2 3">
    <name type="scientific">Candidatus Ruania gallistercoris</name>
    <dbReference type="NCBI Taxonomy" id="2838746"/>
    <lineage>
        <taxon>Bacteria</taxon>
        <taxon>Bacillati</taxon>
        <taxon>Actinomycetota</taxon>
        <taxon>Actinomycetes</taxon>
        <taxon>Micrococcales</taxon>
        <taxon>Ruaniaceae</taxon>
        <taxon>Ruania</taxon>
    </lineage>
</organism>
<comment type="caution">
    <text evidence="2">The sequence shown here is derived from an EMBL/GenBank/DDBJ whole genome shotgun (WGS) entry which is preliminary data.</text>
</comment>
<evidence type="ECO:0000313" key="3">
    <source>
        <dbReference type="Proteomes" id="UP000824037"/>
    </source>
</evidence>
<sequence>MAPPVLGVDIGGTAIKIGRVTTDGTLRDARQLPTPHEPEAVADLIAGEAAATPTAAIGVVSPGIVDEQRGVVVYSANLGWRELALRDLLSTRLGAPVVTGHDVRAGALAESRWGAGEPDLFFLPLGTGLASALITDGQIRGTGWAGEIGQILVPDPDGGGRVPLERVCAAGALAHRYAAATGSSDTSGGARAVFQRAAAGDEAARRVLDSAIEALADVLATSAGLLGPVPVVLGGGLAEAGDALVQPLRAALAARLPEPAMPPLRRAGLGQWAGCLGAAALAMTSGGSP</sequence>
<dbReference type="Proteomes" id="UP000824037">
    <property type="component" value="Unassembled WGS sequence"/>
</dbReference>
<evidence type="ECO:0000313" key="2">
    <source>
        <dbReference type="EMBL" id="HIZ34610.1"/>
    </source>
</evidence>
<proteinExistence type="inferred from homology"/>
<dbReference type="Pfam" id="PF00480">
    <property type="entry name" value="ROK"/>
    <property type="match status" value="1"/>
</dbReference>
<dbReference type="PANTHER" id="PTHR18964">
    <property type="entry name" value="ROK (REPRESSOR, ORF, KINASE) FAMILY"/>
    <property type="match status" value="1"/>
</dbReference>
<dbReference type="PANTHER" id="PTHR18964:SF149">
    <property type="entry name" value="BIFUNCTIONAL UDP-N-ACETYLGLUCOSAMINE 2-EPIMERASE_N-ACETYLMANNOSAMINE KINASE"/>
    <property type="match status" value="1"/>
</dbReference>
<dbReference type="EMBL" id="DXBY01000049">
    <property type="protein sequence ID" value="HIZ34610.1"/>
    <property type="molecule type" value="Genomic_DNA"/>
</dbReference>
<evidence type="ECO:0000256" key="1">
    <source>
        <dbReference type="ARBA" id="ARBA00006479"/>
    </source>
</evidence>
<dbReference type="InterPro" id="IPR000600">
    <property type="entry name" value="ROK"/>
</dbReference>